<sequence length="330" mass="36331">MKIAVFSSKSYDKESFESHNNGVQFKFYEANLNLDTVKLAAGFDGICAFVNDHLDADVLEKLVANGIKMVALRCAGFNNVDLAAADRLGLKIYRVPAYSPQAVAEHALALILTLNRKTHKAFNRVREGNFSLERLSGFDIYNKTVGVVGTGKIGGIFAKMMKGIGCEVIAYDAYPNDELKKAGIEYVSFEKLLNKSDIISLHCPLTPETNHLINAKSFAQMNDGVMLINTSRGALIDTKDAIEALKSGRLGYLGIDVYEQEEQLFFRDLSESIIADDMITRLISFPNVLITAHQGFFTNEALSQIAVTTIKNINDFAAGVENNNEVVLQN</sequence>
<dbReference type="InterPro" id="IPR029752">
    <property type="entry name" value="D-isomer_DH_CS1"/>
</dbReference>
<keyword evidence="8" id="KW-1185">Reference proteome</keyword>
<organism evidence="7 8">
    <name type="scientific">Fulvivirga sediminis</name>
    <dbReference type="NCBI Taxonomy" id="2803949"/>
    <lineage>
        <taxon>Bacteria</taxon>
        <taxon>Pseudomonadati</taxon>
        <taxon>Bacteroidota</taxon>
        <taxon>Cytophagia</taxon>
        <taxon>Cytophagales</taxon>
        <taxon>Fulvivirgaceae</taxon>
        <taxon>Fulvivirga</taxon>
    </lineage>
</organism>
<comment type="caution">
    <text evidence="7">The sequence shown here is derived from an EMBL/GenBank/DDBJ whole genome shotgun (WGS) entry which is preliminary data.</text>
</comment>
<dbReference type="CDD" id="cd12183">
    <property type="entry name" value="LDH_like_2"/>
    <property type="match status" value="1"/>
</dbReference>
<name>A0A937JZJ8_9BACT</name>
<comment type="similarity">
    <text evidence="1 4">Belongs to the D-isomer specific 2-hydroxyacid dehydrogenase family.</text>
</comment>
<dbReference type="InterPro" id="IPR058205">
    <property type="entry name" value="D-LDH-like"/>
</dbReference>
<evidence type="ECO:0000256" key="2">
    <source>
        <dbReference type="ARBA" id="ARBA00023002"/>
    </source>
</evidence>
<evidence type="ECO:0000256" key="3">
    <source>
        <dbReference type="ARBA" id="ARBA00023027"/>
    </source>
</evidence>
<dbReference type="AlphaFoldDB" id="A0A937JZJ8"/>
<feature type="domain" description="D-isomer specific 2-hydroxyacid dehydrogenase catalytic" evidence="5">
    <location>
        <begin position="3"/>
        <end position="326"/>
    </location>
</feature>
<evidence type="ECO:0000256" key="4">
    <source>
        <dbReference type="RuleBase" id="RU003719"/>
    </source>
</evidence>
<protein>
    <submittedName>
        <fullName evidence="7">2-hydroxyacid dehydrogenase</fullName>
    </submittedName>
</protein>
<dbReference type="FunFam" id="3.40.50.720:FF:000041">
    <property type="entry name" value="D-3-phosphoglycerate dehydrogenase"/>
    <property type="match status" value="1"/>
</dbReference>
<evidence type="ECO:0000313" key="7">
    <source>
        <dbReference type="EMBL" id="MBL3657473.1"/>
    </source>
</evidence>
<dbReference type="PANTHER" id="PTHR43026">
    <property type="entry name" value="2-HYDROXYACID DEHYDROGENASE HOMOLOG 1-RELATED"/>
    <property type="match status" value="1"/>
</dbReference>
<dbReference type="GO" id="GO:0004617">
    <property type="term" value="F:phosphoglycerate dehydrogenase activity"/>
    <property type="evidence" value="ECO:0007669"/>
    <property type="project" value="UniProtKB-ARBA"/>
</dbReference>
<accession>A0A937JZJ8</accession>
<dbReference type="GO" id="GO:0008720">
    <property type="term" value="F:D-lactate dehydrogenase (NAD+) activity"/>
    <property type="evidence" value="ECO:0007669"/>
    <property type="project" value="TreeGrafter"/>
</dbReference>
<evidence type="ECO:0000259" key="5">
    <source>
        <dbReference type="Pfam" id="PF00389"/>
    </source>
</evidence>
<reference evidence="7" key="1">
    <citation type="submission" date="2021-01" db="EMBL/GenBank/DDBJ databases">
        <title>Fulvivirga kasyanovii gen. nov., sp nov., a novel member of the phylum Bacteroidetes isolated from seawater in a mussel farm.</title>
        <authorList>
            <person name="Zhao L.-H."/>
            <person name="Wang Z.-J."/>
        </authorList>
    </citation>
    <scope>NUCLEOTIDE SEQUENCE</scope>
    <source>
        <strain evidence="7">2943</strain>
    </source>
</reference>
<evidence type="ECO:0000259" key="6">
    <source>
        <dbReference type="Pfam" id="PF02826"/>
    </source>
</evidence>
<dbReference type="Gene3D" id="3.40.50.720">
    <property type="entry name" value="NAD(P)-binding Rossmann-like Domain"/>
    <property type="match status" value="2"/>
</dbReference>
<dbReference type="RefSeq" id="WP_202245264.1">
    <property type="nucleotide sequence ID" value="NZ_JAESIY010000008.1"/>
</dbReference>
<dbReference type="PROSITE" id="PS00065">
    <property type="entry name" value="D_2_HYDROXYACID_DH_1"/>
    <property type="match status" value="1"/>
</dbReference>
<keyword evidence="3" id="KW-0520">NAD</keyword>
<proteinExistence type="inferred from homology"/>
<dbReference type="GO" id="GO:0006564">
    <property type="term" value="P:L-serine biosynthetic process"/>
    <property type="evidence" value="ECO:0007669"/>
    <property type="project" value="UniProtKB-ARBA"/>
</dbReference>
<dbReference type="InterPro" id="IPR006140">
    <property type="entry name" value="D-isomer_DH_NAD-bd"/>
</dbReference>
<dbReference type="GO" id="GO:0051287">
    <property type="term" value="F:NAD binding"/>
    <property type="evidence" value="ECO:0007669"/>
    <property type="project" value="InterPro"/>
</dbReference>
<dbReference type="InterPro" id="IPR006139">
    <property type="entry name" value="D-isomer_2_OHA_DH_cat_dom"/>
</dbReference>
<dbReference type="Pfam" id="PF00389">
    <property type="entry name" value="2-Hacid_dh"/>
    <property type="match status" value="1"/>
</dbReference>
<dbReference type="PANTHER" id="PTHR43026:SF1">
    <property type="entry name" value="2-HYDROXYACID DEHYDROGENASE HOMOLOG 1-RELATED"/>
    <property type="match status" value="1"/>
</dbReference>
<dbReference type="PROSITE" id="PS00670">
    <property type="entry name" value="D_2_HYDROXYACID_DH_2"/>
    <property type="match status" value="1"/>
</dbReference>
<gene>
    <name evidence="7" type="ORF">JL102_15100</name>
</gene>
<dbReference type="Proteomes" id="UP000659388">
    <property type="component" value="Unassembled WGS sequence"/>
</dbReference>
<dbReference type="InterPro" id="IPR029753">
    <property type="entry name" value="D-isomer_DH_CS"/>
</dbReference>
<dbReference type="EMBL" id="JAESIY010000008">
    <property type="protein sequence ID" value="MBL3657473.1"/>
    <property type="molecule type" value="Genomic_DNA"/>
</dbReference>
<keyword evidence="2 4" id="KW-0560">Oxidoreductase</keyword>
<dbReference type="Pfam" id="PF02826">
    <property type="entry name" value="2-Hacid_dh_C"/>
    <property type="match status" value="1"/>
</dbReference>
<dbReference type="PROSITE" id="PS00671">
    <property type="entry name" value="D_2_HYDROXYACID_DH_3"/>
    <property type="match status" value="1"/>
</dbReference>
<dbReference type="GO" id="GO:0047545">
    <property type="term" value="F:(S)-2-hydroxyglutarate dehydrogenase activity"/>
    <property type="evidence" value="ECO:0007669"/>
    <property type="project" value="UniProtKB-ARBA"/>
</dbReference>
<dbReference type="InterPro" id="IPR036291">
    <property type="entry name" value="NAD(P)-bd_dom_sf"/>
</dbReference>
<dbReference type="SUPFAM" id="SSF51735">
    <property type="entry name" value="NAD(P)-binding Rossmann-fold domains"/>
    <property type="match status" value="1"/>
</dbReference>
<dbReference type="SUPFAM" id="SSF52283">
    <property type="entry name" value="Formate/glycerate dehydrogenase catalytic domain-like"/>
    <property type="match status" value="1"/>
</dbReference>
<evidence type="ECO:0000313" key="8">
    <source>
        <dbReference type="Proteomes" id="UP000659388"/>
    </source>
</evidence>
<feature type="domain" description="D-isomer specific 2-hydroxyacid dehydrogenase NAD-binding" evidence="6">
    <location>
        <begin position="108"/>
        <end position="295"/>
    </location>
</feature>
<evidence type="ECO:0000256" key="1">
    <source>
        <dbReference type="ARBA" id="ARBA00005854"/>
    </source>
</evidence>